<gene>
    <name evidence="1" type="ORF">VIBC2010_07279</name>
</gene>
<keyword evidence="2" id="KW-1185">Reference proteome</keyword>
<dbReference type="STRING" id="796620.VIBC2010_07279"/>
<dbReference type="OrthoDB" id="5891950at2"/>
<evidence type="ECO:0000313" key="1">
    <source>
        <dbReference type="EMBL" id="EFP96752.1"/>
    </source>
</evidence>
<organism evidence="1 2">
    <name type="scientific">Vibrio caribbeanicus ATCC BAA-2122</name>
    <dbReference type="NCBI Taxonomy" id="796620"/>
    <lineage>
        <taxon>Bacteria</taxon>
        <taxon>Pseudomonadati</taxon>
        <taxon>Pseudomonadota</taxon>
        <taxon>Gammaproteobacteria</taxon>
        <taxon>Vibrionales</taxon>
        <taxon>Vibrionaceae</taxon>
        <taxon>Vibrio</taxon>
    </lineage>
</organism>
<dbReference type="AlphaFoldDB" id="E3BJI3"/>
<protein>
    <submittedName>
        <fullName evidence="1">Rhizobiocin</fullName>
    </submittedName>
</protein>
<name>E3BJI3_9VIBR</name>
<dbReference type="RefSeq" id="WP_009601184.1">
    <property type="nucleotide sequence ID" value="NZ_AEIU01000069.1"/>
</dbReference>
<dbReference type="EMBL" id="AEIU01000069">
    <property type="protein sequence ID" value="EFP96752.1"/>
    <property type="molecule type" value="Genomic_DNA"/>
</dbReference>
<sequence>MTILFGTTNLDGSGSSLNLNESNATEVNEFDFLNTKVYQSLDGEVSATTLDTFGSTYIESSKWNKEGFKEVKLDADENKIAIKDIVDVNIVNQSTTGVSDIEITNAKRGFIDTSGVSSNDNIDITVKSNSINWSNKFDIDTGAGNDSVTLRNGENSQFTSFDINMGEGNDRVDISNMKDAAFSGQERIIDGGEGFDSIILNNDESNSFSGFEVVVAGDSASCIELGNARLEKNGSDMGLIVSGFEHIDLESDMQVAQVTELSDSQSEYLSSNGIATDSFLAYTVTDTSSGSSDSYVVFSDTEFGSVC</sequence>
<comment type="caution">
    <text evidence="1">The sequence shown here is derived from an EMBL/GenBank/DDBJ whole genome shotgun (WGS) entry which is preliminary data.</text>
</comment>
<dbReference type="eggNOG" id="ENOG502ZQV3">
    <property type="taxonomic scope" value="Bacteria"/>
</dbReference>
<accession>E3BJI3</accession>
<proteinExistence type="predicted"/>
<reference evidence="1 2" key="1">
    <citation type="journal article" date="2012" name="Int. J. Syst. Evol. Microbiol.">
        <title>Vibrio caribbeanicus sp. nov., isolated from the marine sponge Scleritoderma cyanea.</title>
        <authorList>
            <person name="Hoffmann M."/>
            <person name="Monday S.R."/>
            <person name="Allard M.W."/>
            <person name="Strain E.A."/>
            <person name="Whittaker P."/>
            <person name="Naum M."/>
            <person name="McCarthy P.J."/>
            <person name="Lopez J.V."/>
            <person name="Fischer M."/>
            <person name="Brown E.W."/>
        </authorList>
    </citation>
    <scope>NUCLEOTIDE SEQUENCE [LARGE SCALE GENOMIC DNA]</scope>
    <source>
        <strain evidence="1 2">ATCC BAA-2122</strain>
    </source>
</reference>
<dbReference type="Proteomes" id="UP000002943">
    <property type="component" value="Unassembled WGS sequence"/>
</dbReference>
<evidence type="ECO:0000313" key="2">
    <source>
        <dbReference type="Proteomes" id="UP000002943"/>
    </source>
</evidence>